<dbReference type="InterPro" id="IPR058192">
    <property type="entry name" value="WHD_ROQ1-like"/>
</dbReference>
<evidence type="ECO:0008006" key="8">
    <source>
        <dbReference type="Google" id="ProtNLM"/>
    </source>
</evidence>
<dbReference type="Pfam" id="PF23282">
    <property type="entry name" value="WHD_ROQ1"/>
    <property type="match status" value="1"/>
</dbReference>
<organism evidence="6 7">
    <name type="scientific">Carya illinoinensis</name>
    <name type="common">Pecan</name>
    <dbReference type="NCBI Taxonomy" id="32201"/>
    <lineage>
        <taxon>Eukaryota</taxon>
        <taxon>Viridiplantae</taxon>
        <taxon>Streptophyta</taxon>
        <taxon>Embryophyta</taxon>
        <taxon>Tracheophyta</taxon>
        <taxon>Spermatophyta</taxon>
        <taxon>Magnoliopsida</taxon>
        <taxon>eudicotyledons</taxon>
        <taxon>Gunneridae</taxon>
        <taxon>Pentapetalae</taxon>
        <taxon>rosids</taxon>
        <taxon>fabids</taxon>
        <taxon>Fagales</taxon>
        <taxon>Juglandaceae</taxon>
        <taxon>Carya</taxon>
    </lineage>
</organism>
<gene>
    <name evidence="6" type="ORF">CIPAW_10G144300</name>
</gene>
<dbReference type="InterPro" id="IPR002182">
    <property type="entry name" value="NB-ARC"/>
</dbReference>
<dbReference type="InterPro" id="IPR058546">
    <property type="entry name" value="RPS4B/Roq1-like_LRR"/>
</dbReference>
<evidence type="ECO:0000256" key="1">
    <source>
        <dbReference type="ARBA" id="ARBA00022737"/>
    </source>
</evidence>
<dbReference type="AlphaFoldDB" id="A0A8T1PEC6"/>
<dbReference type="Pfam" id="PF00931">
    <property type="entry name" value="NB-ARC"/>
    <property type="match status" value="1"/>
</dbReference>
<keyword evidence="2" id="KW-0611">Plant defense</keyword>
<sequence length="514" mass="59154">MVGIFGVGGIGKTTITKAVYNLNAYRFEASCFLPNVRETSNRKCGLLRLQETLLSKILRGSNLNVSTDDQGINVIKERFQCKRILFVIDDVDQLEQLEKLVGDHDWFCLGSRIIITTRDQSLFTNHKVDSIYEMKRLDRKEACELFSWNAFKRNKPNDEYTNLAKHFIRYAGGLPLALKALGSDLYGRSIREWISALNDYKRVPHHDIQRILRTSYDGLRENEKNIFLDIACFFKGERADYVIKILDNCGFSPDIGLEKLMDKCLITIDKHNILGMHDLLQEMGKEIVREESPKEPGRRSRLWFYENVRHVLEDNTSSPNLTIMDFSYCESLIKIPDLSRSHSLKKLNLSCCTNLVEIHNSVGFLDKLVSWSLYGCSNLRGLPRSLKLRSLEWLNFYGCSSLIDFPEIECEMKHLRQIGLEDTAIKELPSSIGYLTGLQSVYLKGCKNLIRLPSSILQLQHLESLHLNDCPNLVKNVEDNKQSMASEYETLSNAELLHCYLYQIQAFLMMIIPQ</sequence>
<proteinExistence type="predicted"/>
<evidence type="ECO:0000259" key="5">
    <source>
        <dbReference type="Pfam" id="PF23286"/>
    </source>
</evidence>
<keyword evidence="1" id="KW-0677">Repeat</keyword>
<dbReference type="PANTHER" id="PTHR11017">
    <property type="entry name" value="LEUCINE-RICH REPEAT-CONTAINING PROTEIN"/>
    <property type="match status" value="1"/>
</dbReference>
<keyword evidence="7" id="KW-1185">Reference proteome</keyword>
<comment type="caution">
    <text evidence="6">The sequence shown here is derived from an EMBL/GenBank/DDBJ whole genome shotgun (WGS) entry which is preliminary data.</text>
</comment>
<protein>
    <recommendedName>
        <fullName evidence="8">TMV resistance protein N-like</fullName>
    </recommendedName>
</protein>
<dbReference type="EMBL" id="CM031818">
    <property type="protein sequence ID" value="KAG6640044.1"/>
    <property type="molecule type" value="Genomic_DNA"/>
</dbReference>
<dbReference type="GO" id="GO:0043531">
    <property type="term" value="F:ADP binding"/>
    <property type="evidence" value="ECO:0007669"/>
    <property type="project" value="InterPro"/>
</dbReference>
<dbReference type="GO" id="GO:0006952">
    <property type="term" value="P:defense response"/>
    <property type="evidence" value="ECO:0007669"/>
    <property type="project" value="InterPro"/>
</dbReference>
<name>A0A8T1PEC6_CARIL</name>
<evidence type="ECO:0000313" key="6">
    <source>
        <dbReference type="EMBL" id="KAG6640044.1"/>
    </source>
</evidence>
<feature type="domain" description="Disease resistance protein RPS4B/Roq1-like leucine-rich repeats" evidence="5">
    <location>
        <begin position="388"/>
        <end position="483"/>
    </location>
</feature>
<dbReference type="Proteomes" id="UP000811609">
    <property type="component" value="Chromosome 10"/>
</dbReference>
<dbReference type="InterPro" id="IPR044974">
    <property type="entry name" value="Disease_R_plants"/>
</dbReference>
<reference evidence="6" key="1">
    <citation type="submission" date="2020-12" db="EMBL/GenBank/DDBJ databases">
        <title>WGS assembly of Carya illinoinensis cv. Pawnee.</title>
        <authorList>
            <person name="Platts A."/>
            <person name="Shu S."/>
            <person name="Wright S."/>
            <person name="Barry K."/>
            <person name="Edger P."/>
            <person name="Pires J.C."/>
            <person name="Schmutz J."/>
        </authorList>
    </citation>
    <scope>NUCLEOTIDE SEQUENCE</scope>
    <source>
        <tissue evidence="6">Leaf</tissue>
    </source>
</reference>
<feature type="domain" description="NB-ARC" evidence="3">
    <location>
        <begin position="1"/>
        <end position="154"/>
    </location>
</feature>
<evidence type="ECO:0000256" key="2">
    <source>
        <dbReference type="ARBA" id="ARBA00022821"/>
    </source>
</evidence>
<feature type="domain" description="Disease resistance protein Roq1-like winged-helix" evidence="4">
    <location>
        <begin position="221"/>
        <end position="292"/>
    </location>
</feature>
<dbReference type="PANTHER" id="PTHR11017:SF570">
    <property type="entry name" value="DISEASE RESISTANCE PROTEIN (TIR-NBS CLASS)-RELATED"/>
    <property type="match status" value="1"/>
</dbReference>
<dbReference type="Pfam" id="PF23286">
    <property type="entry name" value="LRR_13"/>
    <property type="match status" value="1"/>
</dbReference>
<evidence type="ECO:0000313" key="7">
    <source>
        <dbReference type="Proteomes" id="UP000811609"/>
    </source>
</evidence>
<accession>A0A8T1PEC6</accession>
<evidence type="ECO:0000259" key="3">
    <source>
        <dbReference type="Pfam" id="PF00931"/>
    </source>
</evidence>
<evidence type="ECO:0000259" key="4">
    <source>
        <dbReference type="Pfam" id="PF23282"/>
    </source>
</evidence>